<feature type="compositionally biased region" description="Polar residues" evidence="6">
    <location>
        <begin position="90"/>
        <end position="111"/>
    </location>
</feature>
<dbReference type="Gene3D" id="3.30.1330.80">
    <property type="entry name" value="Hypothetical protein, similar to alpha- acetolactate decarboxylase, domain 2"/>
    <property type="match status" value="1"/>
</dbReference>
<dbReference type="InterPro" id="IPR039605">
    <property type="entry name" value="AHL"/>
</dbReference>
<dbReference type="GO" id="GO:0005634">
    <property type="term" value="C:nucleus"/>
    <property type="evidence" value="ECO:0007669"/>
    <property type="project" value="UniProtKB-SubCell"/>
</dbReference>
<dbReference type="FunCoup" id="A0A2R6RCN7">
    <property type="interactions" value="532"/>
</dbReference>
<name>A0A2R6RCN7_ACTCC</name>
<dbReference type="Proteomes" id="UP000241394">
    <property type="component" value="Chromosome LG7"/>
</dbReference>
<reference evidence="9" key="2">
    <citation type="journal article" date="2018" name="BMC Genomics">
        <title>A manually annotated Actinidia chinensis var. chinensis (kiwifruit) genome highlights the challenges associated with draft genomes and gene prediction in plants.</title>
        <authorList>
            <person name="Pilkington S.M."/>
            <person name="Crowhurst R."/>
            <person name="Hilario E."/>
            <person name="Nardozza S."/>
            <person name="Fraser L."/>
            <person name="Peng Y."/>
            <person name="Gunaseelan K."/>
            <person name="Simpson R."/>
            <person name="Tahir J."/>
            <person name="Deroles S.C."/>
            <person name="Templeton K."/>
            <person name="Luo Z."/>
            <person name="Davy M."/>
            <person name="Cheng C."/>
            <person name="McNeilage M."/>
            <person name="Scaglione D."/>
            <person name="Liu Y."/>
            <person name="Zhang Q."/>
            <person name="Datson P."/>
            <person name="De Silva N."/>
            <person name="Gardiner S.E."/>
            <person name="Bassett H."/>
            <person name="Chagne D."/>
            <person name="McCallum J."/>
            <person name="Dzierzon H."/>
            <person name="Deng C."/>
            <person name="Wang Y.Y."/>
            <person name="Barron L."/>
            <person name="Manako K."/>
            <person name="Bowen J."/>
            <person name="Foster T.M."/>
            <person name="Erridge Z.A."/>
            <person name="Tiffin H."/>
            <person name="Waite C.N."/>
            <person name="Davies K.M."/>
            <person name="Grierson E.P."/>
            <person name="Laing W.A."/>
            <person name="Kirk R."/>
            <person name="Chen X."/>
            <person name="Wood M."/>
            <person name="Montefiori M."/>
            <person name="Brummell D.A."/>
            <person name="Schwinn K.E."/>
            <person name="Catanach A."/>
            <person name="Fullerton C."/>
            <person name="Li D."/>
            <person name="Meiyalaghan S."/>
            <person name="Nieuwenhuizen N."/>
            <person name="Read N."/>
            <person name="Prakash R."/>
            <person name="Hunter D."/>
            <person name="Zhang H."/>
            <person name="McKenzie M."/>
            <person name="Knabel M."/>
            <person name="Harris A."/>
            <person name="Allan A.C."/>
            <person name="Gleave A."/>
            <person name="Chen A."/>
            <person name="Janssen B.J."/>
            <person name="Plunkett B."/>
            <person name="Ampomah-Dwamena C."/>
            <person name="Voogd C."/>
            <person name="Leif D."/>
            <person name="Lafferty D."/>
            <person name="Souleyre E.J.F."/>
            <person name="Varkonyi-Gasic E."/>
            <person name="Gambi F."/>
            <person name="Hanley J."/>
            <person name="Yao J.L."/>
            <person name="Cheung J."/>
            <person name="David K.M."/>
            <person name="Warren B."/>
            <person name="Marsh K."/>
            <person name="Snowden K.C."/>
            <person name="Lin-Wang K."/>
            <person name="Brian L."/>
            <person name="Martinez-Sanchez M."/>
            <person name="Wang M."/>
            <person name="Ileperuma N."/>
            <person name="Macnee N."/>
            <person name="Campin R."/>
            <person name="McAtee P."/>
            <person name="Drummond R.S.M."/>
            <person name="Espley R.V."/>
            <person name="Ireland H.S."/>
            <person name="Wu R."/>
            <person name="Atkinson R.G."/>
            <person name="Karunairetnam S."/>
            <person name="Bulley S."/>
            <person name="Chunkath S."/>
            <person name="Hanley Z."/>
            <person name="Storey R."/>
            <person name="Thrimawithana A.H."/>
            <person name="Thomson S."/>
            <person name="David C."/>
            <person name="Testolin R."/>
            <person name="Huang H."/>
            <person name="Hellens R.P."/>
            <person name="Schaffer R.J."/>
        </authorList>
    </citation>
    <scope>NUCLEOTIDE SEQUENCE [LARGE SCALE GENOMIC DNA]</scope>
    <source>
        <strain evidence="9">cv. Red5</strain>
    </source>
</reference>
<dbReference type="SMART" id="SM00384">
    <property type="entry name" value="AT_hook"/>
    <property type="match status" value="2"/>
</dbReference>
<dbReference type="OrthoDB" id="688543at2759"/>
<dbReference type="AlphaFoldDB" id="A0A2R6RCN7"/>
<accession>A0A2R6RCN7</accession>
<dbReference type="InterPro" id="IPR005175">
    <property type="entry name" value="PPC_dom"/>
</dbReference>
<evidence type="ECO:0000259" key="7">
    <source>
        <dbReference type="PROSITE" id="PS51742"/>
    </source>
</evidence>
<keyword evidence="3 5" id="KW-0238">DNA-binding</keyword>
<dbReference type="InterPro" id="IPR017956">
    <property type="entry name" value="AT_hook_DNA-bd_motif"/>
</dbReference>
<feature type="domain" description="PPC" evidence="7">
    <location>
        <begin position="138"/>
        <end position="281"/>
    </location>
</feature>
<evidence type="ECO:0000256" key="6">
    <source>
        <dbReference type="SAM" id="MobiDB-lite"/>
    </source>
</evidence>
<evidence type="ECO:0000313" key="9">
    <source>
        <dbReference type="Proteomes" id="UP000241394"/>
    </source>
</evidence>
<keyword evidence="4 5" id="KW-0804">Transcription</keyword>
<organism evidence="8 9">
    <name type="scientific">Actinidia chinensis var. chinensis</name>
    <name type="common">Chinese soft-hair kiwi</name>
    <dbReference type="NCBI Taxonomy" id="1590841"/>
    <lineage>
        <taxon>Eukaryota</taxon>
        <taxon>Viridiplantae</taxon>
        <taxon>Streptophyta</taxon>
        <taxon>Embryophyta</taxon>
        <taxon>Tracheophyta</taxon>
        <taxon>Spermatophyta</taxon>
        <taxon>Magnoliopsida</taxon>
        <taxon>eudicotyledons</taxon>
        <taxon>Gunneridae</taxon>
        <taxon>Pentapetalae</taxon>
        <taxon>asterids</taxon>
        <taxon>Ericales</taxon>
        <taxon>Actinidiaceae</taxon>
        <taxon>Actinidia</taxon>
    </lineage>
</organism>
<comment type="subcellular location">
    <subcellularLocation>
        <location evidence="5">Nucleus</location>
    </subcellularLocation>
</comment>
<evidence type="ECO:0000313" key="8">
    <source>
        <dbReference type="EMBL" id="PSS26332.1"/>
    </source>
</evidence>
<comment type="caution">
    <text evidence="8">The sequence shown here is derived from an EMBL/GenBank/DDBJ whole genome shotgun (WGS) entry which is preliminary data.</text>
</comment>
<evidence type="ECO:0000256" key="4">
    <source>
        <dbReference type="ARBA" id="ARBA00023163"/>
    </source>
</evidence>
<keyword evidence="9" id="KW-1185">Reference proteome</keyword>
<reference evidence="8 9" key="1">
    <citation type="submission" date="2017-07" db="EMBL/GenBank/DDBJ databases">
        <title>An improved, manually edited Actinidia chinensis var. chinensis (kiwifruit) genome highlights the challenges associated with draft genomes and gene prediction in plants.</title>
        <authorList>
            <person name="Pilkington S."/>
            <person name="Crowhurst R."/>
            <person name="Hilario E."/>
            <person name="Nardozza S."/>
            <person name="Fraser L."/>
            <person name="Peng Y."/>
            <person name="Gunaseelan K."/>
            <person name="Simpson R."/>
            <person name="Tahir J."/>
            <person name="Deroles S."/>
            <person name="Templeton K."/>
            <person name="Luo Z."/>
            <person name="Davy M."/>
            <person name="Cheng C."/>
            <person name="Mcneilage M."/>
            <person name="Scaglione D."/>
            <person name="Liu Y."/>
            <person name="Zhang Q."/>
            <person name="Datson P."/>
            <person name="De Silva N."/>
            <person name="Gardiner S."/>
            <person name="Bassett H."/>
            <person name="Chagne D."/>
            <person name="Mccallum J."/>
            <person name="Dzierzon H."/>
            <person name="Deng C."/>
            <person name="Wang Y.-Y."/>
            <person name="Barron N."/>
            <person name="Manako K."/>
            <person name="Bowen J."/>
            <person name="Foster T."/>
            <person name="Erridge Z."/>
            <person name="Tiffin H."/>
            <person name="Waite C."/>
            <person name="Davies K."/>
            <person name="Grierson E."/>
            <person name="Laing W."/>
            <person name="Kirk R."/>
            <person name="Chen X."/>
            <person name="Wood M."/>
            <person name="Montefiori M."/>
            <person name="Brummell D."/>
            <person name="Schwinn K."/>
            <person name="Catanach A."/>
            <person name="Fullerton C."/>
            <person name="Li D."/>
            <person name="Meiyalaghan S."/>
            <person name="Nieuwenhuizen N."/>
            <person name="Read N."/>
            <person name="Prakash R."/>
            <person name="Hunter D."/>
            <person name="Zhang H."/>
            <person name="Mckenzie M."/>
            <person name="Knabel M."/>
            <person name="Harris A."/>
            <person name="Allan A."/>
            <person name="Chen A."/>
            <person name="Janssen B."/>
            <person name="Plunkett B."/>
            <person name="Dwamena C."/>
            <person name="Voogd C."/>
            <person name="Leif D."/>
            <person name="Lafferty D."/>
            <person name="Souleyre E."/>
            <person name="Varkonyi-Gasic E."/>
            <person name="Gambi F."/>
            <person name="Hanley J."/>
            <person name="Yao J.-L."/>
            <person name="Cheung J."/>
            <person name="David K."/>
            <person name="Warren B."/>
            <person name="Marsh K."/>
            <person name="Snowden K."/>
            <person name="Lin-Wang K."/>
            <person name="Brian L."/>
            <person name="Martinez-Sanchez M."/>
            <person name="Wang M."/>
            <person name="Ileperuma N."/>
            <person name="Macnee N."/>
            <person name="Campin R."/>
            <person name="Mcatee P."/>
            <person name="Drummond R."/>
            <person name="Espley R."/>
            <person name="Ireland H."/>
            <person name="Wu R."/>
            <person name="Atkinson R."/>
            <person name="Karunairetnam S."/>
            <person name="Bulley S."/>
            <person name="Chunkath S."/>
            <person name="Hanley Z."/>
            <person name="Storey R."/>
            <person name="Thrimawithana A."/>
            <person name="Thomson S."/>
            <person name="David C."/>
            <person name="Testolin R."/>
        </authorList>
    </citation>
    <scope>NUCLEOTIDE SEQUENCE [LARGE SCALE GENOMIC DNA]</scope>
    <source>
        <strain evidence="9">cv. Red5</strain>
        <tissue evidence="8">Young leaf</tissue>
    </source>
</reference>
<comment type="domain">
    <text evidence="5">The PPC domain mediates interactions between AHL proteins.</text>
</comment>
<dbReference type="Gramene" id="PSS26332">
    <property type="protein sequence ID" value="PSS26332"/>
    <property type="gene ID" value="CEY00_Acc07628"/>
</dbReference>
<dbReference type="PROSITE" id="PS51742">
    <property type="entry name" value="PPC"/>
    <property type="match status" value="1"/>
</dbReference>
<dbReference type="PANTHER" id="PTHR31500:SF9">
    <property type="entry name" value="AT-HOOK MOTIF NUCLEAR-LOCALIZED PROTEIN 9"/>
    <property type="match status" value="1"/>
</dbReference>
<protein>
    <recommendedName>
        <fullName evidence="5">AT-hook motif nuclear-localized protein</fullName>
    </recommendedName>
</protein>
<dbReference type="GO" id="GO:0003680">
    <property type="term" value="F:minor groove of adenine-thymine-rich DNA binding"/>
    <property type="evidence" value="ECO:0007669"/>
    <property type="project" value="UniProtKB-UniRule"/>
</dbReference>
<keyword evidence="2 5" id="KW-0805">Transcription regulation</keyword>
<dbReference type="EMBL" id="NKQK01000007">
    <property type="protein sequence ID" value="PSS26332.1"/>
    <property type="molecule type" value="Genomic_DNA"/>
</dbReference>
<feature type="compositionally biased region" description="Polar residues" evidence="6">
    <location>
        <begin position="293"/>
        <end position="304"/>
    </location>
</feature>
<evidence type="ECO:0000256" key="2">
    <source>
        <dbReference type="ARBA" id="ARBA00023015"/>
    </source>
</evidence>
<keyword evidence="5" id="KW-0539">Nucleus</keyword>
<sequence>MDQREAMALSSSTYYMQRGITGSPGFSMLSNPNVSFQSNIEGNSIGPTLPIEPPPAISRHGVNIGAPSVVPRTQPVRRKRGRPRKYGTDGTVSLELSPTSATPPWTISPTQKRGRGRPPGTGSKQQLACLGGWLSGSAGMGFTPHVITVAIGEDITSKIMSFSQQGPRAICILSANGSVSTVTLRQPSTSSGSVTYEGHFEILCLSGSYLLTGSGAPPGRSGGLIISIASPNGHVIGGGVGGVLIAARPVQVIVGSFSWGSPNTKNKAGEGHEGAGDLVNRTSDDPLVRPSASPGQNLTPTSSVGVWPGSRPMVQNAHVDIDLMRE</sequence>
<dbReference type="InParanoid" id="A0A2R6RCN7"/>
<dbReference type="STRING" id="1590841.A0A2R6RCN7"/>
<evidence type="ECO:0000256" key="5">
    <source>
        <dbReference type="RuleBase" id="RU367031"/>
    </source>
</evidence>
<comment type="function">
    <text evidence="1 5">Transcription factor that specifically binds AT-rich DNA sequences related to the nuclear matrix attachment regions (MARs).</text>
</comment>
<dbReference type="OMA" id="ATPPWTI"/>
<dbReference type="SUPFAM" id="SSF117856">
    <property type="entry name" value="AF0104/ALDC/Ptd012-like"/>
    <property type="match status" value="1"/>
</dbReference>
<evidence type="ECO:0000256" key="3">
    <source>
        <dbReference type="ARBA" id="ARBA00023125"/>
    </source>
</evidence>
<feature type="region of interest" description="Disordered" evidence="6">
    <location>
        <begin position="61"/>
        <end position="125"/>
    </location>
</feature>
<feature type="compositionally biased region" description="Basic residues" evidence="6">
    <location>
        <begin position="75"/>
        <end position="85"/>
    </location>
</feature>
<dbReference type="Pfam" id="PF03479">
    <property type="entry name" value="PCC"/>
    <property type="match status" value="1"/>
</dbReference>
<gene>
    <name evidence="8" type="ORF">CEY00_Acc07628</name>
</gene>
<dbReference type="PANTHER" id="PTHR31500">
    <property type="entry name" value="AT-HOOK MOTIF NUCLEAR-LOCALIZED PROTEIN 9"/>
    <property type="match status" value="1"/>
</dbReference>
<proteinExistence type="predicted"/>
<dbReference type="CDD" id="cd11378">
    <property type="entry name" value="DUF296"/>
    <property type="match status" value="1"/>
</dbReference>
<evidence type="ECO:0000256" key="1">
    <source>
        <dbReference type="ARBA" id="ARBA00003687"/>
    </source>
</evidence>
<feature type="region of interest" description="Disordered" evidence="6">
    <location>
        <begin position="261"/>
        <end position="311"/>
    </location>
</feature>